<dbReference type="EMBL" id="BMAW01088291">
    <property type="protein sequence ID" value="GFS33934.1"/>
    <property type="molecule type" value="Genomic_DNA"/>
</dbReference>
<reference evidence="2" key="1">
    <citation type="submission" date="2020-08" db="EMBL/GenBank/DDBJ databases">
        <title>Multicomponent nature underlies the extraordinary mechanical properties of spider dragline silk.</title>
        <authorList>
            <person name="Kono N."/>
            <person name="Nakamura H."/>
            <person name="Mori M."/>
            <person name="Yoshida Y."/>
            <person name="Ohtoshi R."/>
            <person name="Malay A.D."/>
            <person name="Moran D.A.P."/>
            <person name="Tomita M."/>
            <person name="Numata K."/>
            <person name="Arakawa K."/>
        </authorList>
    </citation>
    <scope>NUCLEOTIDE SEQUENCE</scope>
</reference>
<comment type="caution">
    <text evidence="2">The sequence shown here is derived from an EMBL/GenBank/DDBJ whole genome shotgun (WGS) entry which is preliminary data.</text>
</comment>
<dbReference type="Proteomes" id="UP000887013">
    <property type="component" value="Unassembled WGS sequence"/>
</dbReference>
<evidence type="ECO:0000313" key="3">
    <source>
        <dbReference type="Proteomes" id="UP000887013"/>
    </source>
</evidence>
<keyword evidence="1" id="KW-0472">Membrane</keyword>
<feature type="transmembrane region" description="Helical" evidence="1">
    <location>
        <begin position="7"/>
        <end position="24"/>
    </location>
</feature>
<proteinExistence type="predicted"/>
<evidence type="ECO:0000256" key="1">
    <source>
        <dbReference type="SAM" id="Phobius"/>
    </source>
</evidence>
<name>A0A8X6MA14_NEPPI</name>
<keyword evidence="3" id="KW-1185">Reference proteome</keyword>
<evidence type="ECO:0000313" key="2">
    <source>
        <dbReference type="EMBL" id="GFS33934.1"/>
    </source>
</evidence>
<dbReference type="AlphaFoldDB" id="A0A8X6MA14"/>
<keyword evidence="1" id="KW-0812">Transmembrane</keyword>
<gene>
    <name evidence="2" type="ORF">NPIL_424411</name>
</gene>
<feature type="non-terminal residue" evidence="2">
    <location>
        <position position="51"/>
    </location>
</feature>
<sequence>IKFICKITFFFYFHIFFCFLLLVYKRFLNKSAPEERGTYVPSNGLSPVRRS</sequence>
<keyword evidence="1" id="KW-1133">Transmembrane helix</keyword>
<protein>
    <submittedName>
        <fullName evidence="2">Uncharacterized protein</fullName>
    </submittedName>
</protein>
<organism evidence="2 3">
    <name type="scientific">Nephila pilipes</name>
    <name type="common">Giant wood spider</name>
    <name type="synonym">Nephila maculata</name>
    <dbReference type="NCBI Taxonomy" id="299642"/>
    <lineage>
        <taxon>Eukaryota</taxon>
        <taxon>Metazoa</taxon>
        <taxon>Ecdysozoa</taxon>
        <taxon>Arthropoda</taxon>
        <taxon>Chelicerata</taxon>
        <taxon>Arachnida</taxon>
        <taxon>Araneae</taxon>
        <taxon>Araneomorphae</taxon>
        <taxon>Entelegynae</taxon>
        <taxon>Araneoidea</taxon>
        <taxon>Nephilidae</taxon>
        <taxon>Nephila</taxon>
    </lineage>
</organism>
<accession>A0A8X6MA14</accession>